<reference evidence="2 3" key="1">
    <citation type="submission" date="2017-03" db="EMBL/GenBank/DDBJ databases">
        <authorList>
            <person name="Afonso C.L."/>
            <person name="Miller P.J."/>
            <person name="Scott M.A."/>
            <person name="Spackman E."/>
            <person name="Goraichik I."/>
            <person name="Dimitrov K.M."/>
            <person name="Suarez D.L."/>
            <person name="Swayne D.E."/>
        </authorList>
    </citation>
    <scope>NUCLEOTIDE SEQUENCE [LARGE SCALE GENOMIC DNA]</scope>
    <source>
        <strain evidence="2 3">CECT 7450</strain>
    </source>
</reference>
<dbReference type="EMBL" id="FWFX01000006">
    <property type="protein sequence ID" value="SLN47105.1"/>
    <property type="molecule type" value="Genomic_DNA"/>
</dbReference>
<gene>
    <name evidence="2" type="ORF">ROA7450_02328</name>
</gene>
<evidence type="ECO:0000256" key="1">
    <source>
        <dbReference type="SAM" id="Phobius"/>
    </source>
</evidence>
<dbReference type="Proteomes" id="UP000193061">
    <property type="component" value="Unassembled WGS sequence"/>
</dbReference>
<feature type="transmembrane region" description="Helical" evidence="1">
    <location>
        <begin position="128"/>
        <end position="150"/>
    </location>
</feature>
<evidence type="ECO:0000313" key="3">
    <source>
        <dbReference type="Proteomes" id="UP000193061"/>
    </source>
</evidence>
<accession>A0A1X6ZCM1</accession>
<keyword evidence="1" id="KW-1133">Transmembrane helix</keyword>
<dbReference type="AlphaFoldDB" id="A0A1X6ZCM1"/>
<keyword evidence="3" id="KW-1185">Reference proteome</keyword>
<keyword evidence="1" id="KW-0472">Membrane</keyword>
<name>A0A1X6ZCM1_9RHOB</name>
<proteinExistence type="predicted"/>
<feature type="transmembrane region" description="Helical" evidence="1">
    <location>
        <begin position="64"/>
        <end position="85"/>
    </location>
</feature>
<protein>
    <submittedName>
        <fullName evidence="2">Uncharacterized protein</fullName>
    </submittedName>
</protein>
<evidence type="ECO:0000313" key="2">
    <source>
        <dbReference type="EMBL" id="SLN47105.1"/>
    </source>
</evidence>
<organism evidence="2 3">
    <name type="scientific">Roseovarius albus</name>
    <dbReference type="NCBI Taxonomy" id="1247867"/>
    <lineage>
        <taxon>Bacteria</taxon>
        <taxon>Pseudomonadati</taxon>
        <taxon>Pseudomonadota</taxon>
        <taxon>Alphaproteobacteria</taxon>
        <taxon>Rhodobacterales</taxon>
        <taxon>Roseobacteraceae</taxon>
        <taxon>Roseovarius</taxon>
    </lineage>
</organism>
<sequence>MESCAIIRHALSKQNLPEDEHFFFRREMEAARQIGTFAQRLPYTFYKQLSNYGHSIEKPANALAFLWLVGVSLFSLHFCWGWFALVGNIDNPTFNTAMGLSFSNMFPPFGFGRLYFTGEFMRELPPILQVFSAFQTVMSLPLLFFLGLGLRQRFRLK</sequence>
<keyword evidence="1" id="KW-0812">Transmembrane</keyword>
<dbReference type="RefSeq" id="WP_234999501.1">
    <property type="nucleotide sequence ID" value="NZ_FWFX01000006.1"/>
</dbReference>